<dbReference type="Proteomes" id="UP000257109">
    <property type="component" value="Unassembled WGS sequence"/>
</dbReference>
<accession>A0A371EBI7</accession>
<proteinExistence type="predicted"/>
<evidence type="ECO:0000313" key="2">
    <source>
        <dbReference type="Proteomes" id="UP000257109"/>
    </source>
</evidence>
<reference evidence="1" key="1">
    <citation type="submission" date="2018-05" db="EMBL/GenBank/DDBJ databases">
        <title>Draft genome of Mucuna pruriens seed.</title>
        <authorList>
            <person name="Nnadi N.E."/>
            <person name="Vos R."/>
            <person name="Hasami M.H."/>
            <person name="Devisetty U.K."/>
            <person name="Aguiy J.C."/>
        </authorList>
    </citation>
    <scope>NUCLEOTIDE SEQUENCE [LARGE SCALE GENOMIC DNA]</scope>
    <source>
        <strain evidence="1">JCA_2017</strain>
    </source>
</reference>
<keyword evidence="2" id="KW-1185">Reference proteome</keyword>
<dbReference type="EMBL" id="QJKJ01014924">
    <property type="protein sequence ID" value="RDX63401.1"/>
    <property type="molecule type" value="Genomic_DNA"/>
</dbReference>
<name>A0A371EBI7_MUCPR</name>
<sequence>MDNIFEGLIEGDVEVYVDDMVVKSGTAANHYRALGRVFQVFRVQAGKFLGFMLTELGIEANQEKFQAIINMRSPQKVKEVQ</sequence>
<comment type="caution">
    <text evidence="1">The sequence shown here is derived from an EMBL/GenBank/DDBJ whole genome shotgun (WGS) entry which is preliminary data.</text>
</comment>
<gene>
    <name evidence="1" type="primary">pol</name>
    <name evidence="1" type="ORF">CR513_58175</name>
</gene>
<evidence type="ECO:0000313" key="1">
    <source>
        <dbReference type="EMBL" id="RDX63401.1"/>
    </source>
</evidence>
<dbReference type="InterPro" id="IPR043502">
    <property type="entry name" value="DNA/RNA_pol_sf"/>
</dbReference>
<protein>
    <submittedName>
        <fullName evidence="1">Retrovirus-related Pol polyprotein from transposon 17.6</fullName>
    </submittedName>
</protein>
<dbReference type="AlphaFoldDB" id="A0A371EBI7"/>
<dbReference type="Gene3D" id="3.30.70.270">
    <property type="match status" value="1"/>
</dbReference>
<dbReference type="OrthoDB" id="101614at2759"/>
<dbReference type="InterPro" id="IPR043128">
    <property type="entry name" value="Rev_trsase/Diguanyl_cyclase"/>
</dbReference>
<dbReference type="SUPFAM" id="SSF56672">
    <property type="entry name" value="DNA/RNA polymerases"/>
    <property type="match status" value="1"/>
</dbReference>
<organism evidence="1 2">
    <name type="scientific">Mucuna pruriens</name>
    <name type="common">Velvet bean</name>
    <name type="synonym">Dolichos pruriens</name>
    <dbReference type="NCBI Taxonomy" id="157652"/>
    <lineage>
        <taxon>Eukaryota</taxon>
        <taxon>Viridiplantae</taxon>
        <taxon>Streptophyta</taxon>
        <taxon>Embryophyta</taxon>
        <taxon>Tracheophyta</taxon>
        <taxon>Spermatophyta</taxon>
        <taxon>Magnoliopsida</taxon>
        <taxon>eudicotyledons</taxon>
        <taxon>Gunneridae</taxon>
        <taxon>Pentapetalae</taxon>
        <taxon>rosids</taxon>
        <taxon>fabids</taxon>
        <taxon>Fabales</taxon>
        <taxon>Fabaceae</taxon>
        <taxon>Papilionoideae</taxon>
        <taxon>50 kb inversion clade</taxon>
        <taxon>NPAAA clade</taxon>
        <taxon>indigoferoid/millettioid clade</taxon>
        <taxon>Phaseoleae</taxon>
        <taxon>Mucuna</taxon>
    </lineage>
</organism>
<feature type="non-terminal residue" evidence="1">
    <location>
        <position position="1"/>
    </location>
</feature>